<dbReference type="AlphaFoldDB" id="A0A158Q699"/>
<name>A0A158Q699_DRAME</name>
<evidence type="ECO:0000313" key="1">
    <source>
        <dbReference type="EMBL" id="VDN53231.1"/>
    </source>
</evidence>
<sequence>MKTVDNYPIYDPVNELNFHSGKSFQNLCYRVDTTKINIGIAGRNRTGKSALINAMRGISYGDQYTAGRYPCERMEPFVFIEEEFNWLVLWEIPYPRKFSGSVDVYERNIEHDKLYESNKLYLFEIIFVLIDDGKLHDDDIIFAKILNSRRTSLVFLSTKTDNVLDAESRECHLEICDKLKERFLEKGLNRLLKFLCKCQSLEDVEMLYINAPTIKCIVNGNTDYLHYKIDEIRLLDIIGLKPGCHYGLENLLQKQKQKNVFKNLNRNVSRKSSFELCTYGCNRTTVLADAGFQISYRIDDRIYDYSIKYGIRRAGKTTFNYAFAGESRAGKSSLINALRGMSMEHPLAAGRRRNKFGECERFDFDDDVLAYNVTLWELHYPKKINAFFDFIDRYKIATFTAVFILISRVPSDQDLTFAKIAFRRNATIVFLLSKCDEKLMKRSRNEEIPICDFLKQRFVDKGIVRFDRSLRSNAPELCGRIHLFFISATVFMSLRLGNDASTFLLHERAVFDFLKQKRLVSEMLQSSTGRLNDNLYANIGDNDSQVEFLIPQII</sequence>
<dbReference type="OrthoDB" id="422720at2759"/>
<reference evidence="1 3" key="2">
    <citation type="submission" date="2018-11" db="EMBL/GenBank/DDBJ databases">
        <authorList>
            <consortium name="Pathogen Informatics"/>
        </authorList>
    </citation>
    <scope>NUCLEOTIDE SEQUENCE [LARGE SCALE GENOMIC DNA]</scope>
</reference>
<dbReference type="WBParaSite" id="DME_0000951801-mRNA-1">
    <property type="protein sequence ID" value="DME_0000951801-mRNA-1"/>
    <property type="gene ID" value="DME_0000951801"/>
</dbReference>
<reference evidence="4" key="1">
    <citation type="submission" date="2016-04" db="UniProtKB">
        <authorList>
            <consortium name="WormBaseParasite"/>
        </authorList>
    </citation>
    <scope>IDENTIFICATION</scope>
</reference>
<dbReference type="Proteomes" id="UP000038040">
    <property type="component" value="Unplaced"/>
</dbReference>
<protein>
    <submittedName>
        <fullName evidence="4">IRG-type G domain-containing protein</fullName>
    </submittedName>
</protein>
<accession>A0A158Q699</accession>
<dbReference type="InterPro" id="IPR027417">
    <property type="entry name" value="P-loop_NTPase"/>
</dbReference>
<keyword evidence="3" id="KW-1185">Reference proteome</keyword>
<dbReference type="Gene3D" id="3.40.50.300">
    <property type="entry name" value="P-loop containing nucleotide triphosphate hydrolases"/>
    <property type="match status" value="2"/>
</dbReference>
<dbReference type="PANTHER" id="PTHR14143:SF1">
    <property type="entry name" value="IRG-TYPE G DOMAIN-CONTAINING PROTEIN"/>
    <property type="match status" value="1"/>
</dbReference>
<evidence type="ECO:0000313" key="2">
    <source>
        <dbReference type="Proteomes" id="UP000038040"/>
    </source>
</evidence>
<dbReference type="SUPFAM" id="SSF52540">
    <property type="entry name" value="P-loop containing nucleoside triphosphate hydrolases"/>
    <property type="match status" value="2"/>
</dbReference>
<evidence type="ECO:0000313" key="4">
    <source>
        <dbReference type="WBParaSite" id="DME_0000951801-mRNA-1"/>
    </source>
</evidence>
<proteinExistence type="predicted"/>
<dbReference type="Proteomes" id="UP000274756">
    <property type="component" value="Unassembled WGS sequence"/>
</dbReference>
<dbReference type="STRING" id="318479.A0A158Q699"/>
<dbReference type="CDD" id="cd00882">
    <property type="entry name" value="Ras_like_GTPase"/>
    <property type="match status" value="1"/>
</dbReference>
<evidence type="ECO:0000313" key="3">
    <source>
        <dbReference type="Proteomes" id="UP000274756"/>
    </source>
</evidence>
<dbReference type="PANTHER" id="PTHR14143">
    <property type="entry name" value="INTERFERON-INDUCIBLE GTPASE FAMILY MEMBER"/>
    <property type="match status" value="1"/>
</dbReference>
<dbReference type="EMBL" id="UYYG01000113">
    <property type="protein sequence ID" value="VDN53231.1"/>
    <property type="molecule type" value="Genomic_DNA"/>
</dbReference>
<gene>
    <name evidence="1" type="ORF">DME_LOCUS3204</name>
</gene>
<organism evidence="2 4">
    <name type="scientific">Dracunculus medinensis</name>
    <name type="common">Guinea worm</name>
    <dbReference type="NCBI Taxonomy" id="318479"/>
    <lineage>
        <taxon>Eukaryota</taxon>
        <taxon>Metazoa</taxon>
        <taxon>Ecdysozoa</taxon>
        <taxon>Nematoda</taxon>
        <taxon>Chromadorea</taxon>
        <taxon>Rhabditida</taxon>
        <taxon>Spirurina</taxon>
        <taxon>Dracunculoidea</taxon>
        <taxon>Dracunculidae</taxon>
        <taxon>Dracunculus</taxon>
    </lineage>
</organism>